<sequence length="296" mass="32710">MEEDTFDSEDDPMDALTTKLALNLNIHSDDSESSDLDQREPADTPDLDNPETPPIWATVPDESHPERQHSTTKPWKDNGEVVASPNKVEGNVLVFPANFPKHYLDVIKKINRVNVQMDSEAPDTAIIQRLVTGISQYFDEHKDARHPHNCTCTHHLRQDFKYLFESEQPGIQVTAVSTPGTPRTFHAALVPDTVPPSAPAPAPAPSRPHIILPSTSPTPIIRQDEPPPAPKALGLLYYMPFLGHLSAVAAYFLLGFLLVSTVGMTGLLVNMRLRGIEEKVVRAAAVRKQSVMRVDV</sequence>
<evidence type="ECO:0000256" key="2">
    <source>
        <dbReference type="SAM" id="Phobius"/>
    </source>
</evidence>
<dbReference type="EMBL" id="MTSL01000213">
    <property type="protein sequence ID" value="PJF16555.1"/>
    <property type="molecule type" value="Genomic_DNA"/>
</dbReference>
<accession>A0A2H9TFQ5</accession>
<proteinExistence type="predicted"/>
<comment type="caution">
    <text evidence="3">The sequence shown here is derived from an EMBL/GenBank/DDBJ whole genome shotgun (WGS) entry which is preliminary data.</text>
</comment>
<keyword evidence="4" id="KW-1185">Reference proteome</keyword>
<evidence type="ECO:0000313" key="3">
    <source>
        <dbReference type="EMBL" id="PJF16555.1"/>
    </source>
</evidence>
<name>A0A2H9TFQ5_9FUNG</name>
<feature type="transmembrane region" description="Helical" evidence="2">
    <location>
        <begin position="248"/>
        <end position="269"/>
    </location>
</feature>
<gene>
    <name evidence="3" type="ORF">PSACC_03544</name>
</gene>
<feature type="region of interest" description="Disordered" evidence="1">
    <location>
        <begin position="24"/>
        <end position="80"/>
    </location>
</feature>
<organism evidence="3 4">
    <name type="scientific">Paramicrosporidium saccamoebae</name>
    <dbReference type="NCBI Taxonomy" id="1246581"/>
    <lineage>
        <taxon>Eukaryota</taxon>
        <taxon>Fungi</taxon>
        <taxon>Fungi incertae sedis</taxon>
        <taxon>Cryptomycota</taxon>
        <taxon>Cryptomycota incertae sedis</taxon>
        <taxon>Paramicrosporidium</taxon>
    </lineage>
</organism>
<reference evidence="3 4" key="1">
    <citation type="submission" date="2016-10" db="EMBL/GenBank/DDBJ databases">
        <title>The genome of Paramicrosporidium saccamoebae is the missing link in understanding Cryptomycota and Microsporidia evolution.</title>
        <authorList>
            <person name="Quandt C.A."/>
            <person name="Beaudet D."/>
            <person name="Corsaro D."/>
            <person name="Michel R."/>
            <person name="Corradi N."/>
            <person name="James T."/>
        </authorList>
    </citation>
    <scope>NUCLEOTIDE SEQUENCE [LARGE SCALE GENOMIC DNA]</scope>
    <source>
        <strain evidence="3 4">KSL3</strain>
    </source>
</reference>
<keyword evidence="2" id="KW-1133">Transmembrane helix</keyword>
<evidence type="ECO:0000256" key="1">
    <source>
        <dbReference type="SAM" id="MobiDB-lite"/>
    </source>
</evidence>
<protein>
    <submittedName>
        <fullName evidence="3">Uncharacterized protein</fullName>
    </submittedName>
</protein>
<feature type="compositionally biased region" description="Basic and acidic residues" evidence="1">
    <location>
        <begin position="61"/>
        <end position="79"/>
    </location>
</feature>
<dbReference type="Proteomes" id="UP000240830">
    <property type="component" value="Unassembled WGS sequence"/>
</dbReference>
<evidence type="ECO:0000313" key="4">
    <source>
        <dbReference type="Proteomes" id="UP000240830"/>
    </source>
</evidence>
<keyword evidence="2" id="KW-0812">Transmembrane</keyword>
<keyword evidence="2" id="KW-0472">Membrane</keyword>
<dbReference type="AlphaFoldDB" id="A0A2H9TFQ5"/>